<keyword evidence="5" id="KW-0498">Mitosis</keyword>
<dbReference type="GO" id="GO:0035825">
    <property type="term" value="P:homologous recombination"/>
    <property type="evidence" value="ECO:0007669"/>
    <property type="project" value="UniProtKB-ARBA"/>
</dbReference>
<dbReference type="GO" id="GO:0006281">
    <property type="term" value="P:DNA repair"/>
    <property type="evidence" value="ECO:0007669"/>
    <property type="project" value="UniProtKB-KW"/>
</dbReference>
<evidence type="ECO:0000256" key="4">
    <source>
        <dbReference type="ARBA" id="ARBA00022763"/>
    </source>
</evidence>
<evidence type="ECO:0000256" key="10">
    <source>
        <dbReference type="SAM" id="MobiDB-lite"/>
    </source>
</evidence>
<organism evidence="11 12">
    <name type="scientific">Miscanthus lutarioriparius</name>
    <dbReference type="NCBI Taxonomy" id="422564"/>
    <lineage>
        <taxon>Eukaryota</taxon>
        <taxon>Viridiplantae</taxon>
        <taxon>Streptophyta</taxon>
        <taxon>Embryophyta</taxon>
        <taxon>Tracheophyta</taxon>
        <taxon>Spermatophyta</taxon>
        <taxon>Magnoliopsida</taxon>
        <taxon>Liliopsida</taxon>
        <taxon>Poales</taxon>
        <taxon>Poaceae</taxon>
        <taxon>PACMAD clade</taxon>
        <taxon>Panicoideae</taxon>
        <taxon>Andropogonodae</taxon>
        <taxon>Andropogoneae</taxon>
        <taxon>Saccharinae</taxon>
        <taxon>Miscanthus</taxon>
    </lineage>
</organism>
<evidence type="ECO:0000256" key="7">
    <source>
        <dbReference type="ARBA" id="ARBA00023242"/>
    </source>
</evidence>
<evidence type="ECO:0000256" key="8">
    <source>
        <dbReference type="ARBA" id="ARBA00023306"/>
    </source>
</evidence>
<dbReference type="PANTHER" id="PTHR12663:SF3">
    <property type="entry name" value="SISTER CHROMATID COHESION PROTEIN PDS5 HOMOLOG C"/>
    <property type="match status" value="1"/>
</dbReference>
<comment type="similarity">
    <text evidence="2">Belongs to the PDS5 family.</text>
</comment>
<keyword evidence="3" id="KW-0677">Repeat</keyword>
<evidence type="ECO:0000313" key="12">
    <source>
        <dbReference type="Proteomes" id="UP000604825"/>
    </source>
</evidence>
<dbReference type="Proteomes" id="UP000604825">
    <property type="component" value="Unassembled WGS sequence"/>
</dbReference>
<protein>
    <submittedName>
        <fullName evidence="11">Uncharacterized protein</fullName>
    </submittedName>
</protein>
<evidence type="ECO:0000256" key="2">
    <source>
        <dbReference type="ARBA" id="ARBA00006254"/>
    </source>
</evidence>
<evidence type="ECO:0000256" key="5">
    <source>
        <dbReference type="ARBA" id="ARBA00022776"/>
    </source>
</evidence>
<dbReference type="PANTHER" id="PTHR12663">
    <property type="entry name" value="ANDROGEN INDUCED INHIBITOR OF PROLIFERATION AS3 / PDS5-RELATED"/>
    <property type="match status" value="1"/>
</dbReference>
<dbReference type="SUPFAM" id="SSF63748">
    <property type="entry name" value="Tudor/PWWP/MBT"/>
    <property type="match status" value="1"/>
</dbReference>
<gene>
    <name evidence="11" type="ORF">NCGR_LOCUS18661</name>
</gene>
<dbReference type="InterPro" id="IPR039776">
    <property type="entry name" value="Pds5"/>
</dbReference>
<dbReference type="CDD" id="cd20404">
    <property type="entry name" value="Tudor_Agenet_AtEML-like"/>
    <property type="match status" value="1"/>
</dbReference>
<dbReference type="GO" id="GO:0007064">
    <property type="term" value="P:mitotic sister chromatid cohesion"/>
    <property type="evidence" value="ECO:0007669"/>
    <property type="project" value="InterPro"/>
</dbReference>
<keyword evidence="4" id="KW-0227">DNA damage</keyword>
<comment type="caution">
    <text evidence="11">The sequence shown here is derived from an EMBL/GenBank/DDBJ whole genome shotgun (WGS) entry which is preliminary data.</text>
</comment>
<dbReference type="OrthoDB" id="200660at2759"/>
<dbReference type="Gene3D" id="2.30.30.140">
    <property type="match status" value="1"/>
</dbReference>
<keyword evidence="6" id="KW-0234">DNA repair</keyword>
<proteinExistence type="inferred from homology"/>
<evidence type="ECO:0000256" key="3">
    <source>
        <dbReference type="ARBA" id="ARBA00022737"/>
    </source>
</evidence>
<keyword evidence="7" id="KW-0539">Nucleus</keyword>
<evidence type="ECO:0000256" key="1">
    <source>
        <dbReference type="ARBA" id="ARBA00004123"/>
    </source>
</evidence>
<sequence>MAEDALRAAPVMTPEEVQAEAELRMRDVSQRFGAIPEDREELLRLLEVVSPTRIDKSKGQQEDGGESSKRKRLQEAQETPLSKKNKMLDENLVGSRIKVWWPDDKMFYAGVIESFDSFSKKHKVSYDDGDVEVLVLKKERWEFISELYLSSSVPFSDSFAILQEQDTYPDAPSNM</sequence>
<evidence type="ECO:0000256" key="6">
    <source>
        <dbReference type="ARBA" id="ARBA00023204"/>
    </source>
</evidence>
<evidence type="ECO:0000313" key="11">
    <source>
        <dbReference type="EMBL" id="CAD6227018.1"/>
    </source>
</evidence>
<comment type="subcellular location">
    <subcellularLocation>
        <location evidence="1">Nucleus</location>
    </subcellularLocation>
</comment>
<dbReference type="FunFam" id="2.30.30.140:FF:000033">
    <property type="entry name" value="Binding protein"/>
    <property type="match status" value="1"/>
</dbReference>
<dbReference type="GO" id="GO:0009556">
    <property type="term" value="P:microsporogenesis"/>
    <property type="evidence" value="ECO:0007669"/>
    <property type="project" value="UniProtKB-ARBA"/>
</dbReference>
<reference evidence="11" key="1">
    <citation type="submission" date="2020-10" db="EMBL/GenBank/DDBJ databases">
        <authorList>
            <person name="Han B."/>
            <person name="Lu T."/>
            <person name="Zhao Q."/>
            <person name="Huang X."/>
            <person name="Zhao Y."/>
        </authorList>
    </citation>
    <scope>NUCLEOTIDE SEQUENCE</scope>
</reference>
<dbReference type="EMBL" id="CAJGYO010000004">
    <property type="protein sequence ID" value="CAD6227018.1"/>
    <property type="molecule type" value="Genomic_DNA"/>
</dbReference>
<evidence type="ECO:0000256" key="9">
    <source>
        <dbReference type="ARBA" id="ARBA00058864"/>
    </source>
</evidence>
<dbReference type="GO" id="GO:0005634">
    <property type="term" value="C:nucleus"/>
    <property type="evidence" value="ECO:0007669"/>
    <property type="project" value="UniProtKB-SubCell"/>
</dbReference>
<name>A0A811NLP7_9POAL</name>
<dbReference type="GO" id="GO:0000785">
    <property type="term" value="C:chromatin"/>
    <property type="evidence" value="ECO:0007669"/>
    <property type="project" value="TreeGrafter"/>
</dbReference>
<dbReference type="AlphaFoldDB" id="A0A811NLP7"/>
<comment type="function">
    <text evidence="9">Cohesin cofactor dispensable during the meiotic division but playing an important role in DNA repair by homologous recombination (HR) probably by helping SMC5/SMC6 complex. Regulator of sister chromatid cohesion in mitosis which may stabilize cohesin complex association with chromatin. May couple sister chromatid cohesion during mitosis to DNA replication. Cohesion ensures that chromosome partitioning is accurate in both meiotic and mitotic cells and plays an important role in DNA repair.</text>
</comment>
<keyword evidence="8" id="KW-0131">Cell cycle</keyword>
<keyword evidence="12" id="KW-1185">Reference proteome</keyword>
<keyword evidence="5" id="KW-0132">Cell division</keyword>
<accession>A0A811NLP7</accession>
<feature type="region of interest" description="Disordered" evidence="10">
    <location>
        <begin position="54"/>
        <end position="83"/>
    </location>
</feature>